<comment type="subcellular location">
    <subcellularLocation>
        <location evidence="1">Membrane</location>
        <topology evidence="1">Multi-pass membrane protein</topology>
    </subcellularLocation>
</comment>
<organism evidence="6 7">
    <name type="scientific">Periconia digitata</name>
    <dbReference type="NCBI Taxonomy" id="1303443"/>
    <lineage>
        <taxon>Eukaryota</taxon>
        <taxon>Fungi</taxon>
        <taxon>Dikarya</taxon>
        <taxon>Ascomycota</taxon>
        <taxon>Pezizomycotina</taxon>
        <taxon>Dothideomycetes</taxon>
        <taxon>Pleosporomycetidae</taxon>
        <taxon>Pleosporales</taxon>
        <taxon>Massarineae</taxon>
        <taxon>Periconiaceae</taxon>
        <taxon>Periconia</taxon>
    </lineage>
</organism>
<proteinExistence type="predicted"/>
<gene>
    <name evidence="6" type="ORF">PDIGIT_LOCUS10936</name>
</gene>
<keyword evidence="2 5" id="KW-0812">Transmembrane</keyword>
<evidence type="ECO:0008006" key="8">
    <source>
        <dbReference type="Google" id="ProtNLM"/>
    </source>
</evidence>
<evidence type="ECO:0000256" key="1">
    <source>
        <dbReference type="ARBA" id="ARBA00004141"/>
    </source>
</evidence>
<dbReference type="Proteomes" id="UP001152607">
    <property type="component" value="Unassembled WGS sequence"/>
</dbReference>
<name>A0A9W4XU81_9PLEO</name>
<evidence type="ECO:0000256" key="4">
    <source>
        <dbReference type="ARBA" id="ARBA00023136"/>
    </source>
</evidence>
<dbReference type="AlphaFoldDB" id="A0A9W4XU81"/>
<comment type="caution">
    <text evidence="6">The sequence shown here is derived from an EMBL/GenBank/DDBJ whole genome shotgun (WGS) entry which is preliminary data.</text>
</comment>
<evidence type="ECO:0000313" key="7">
    <source>
        <dbReference type="Proteomes" id="UP001152607"/>
    </source>
</evidence>
<dbReference type="InterPro" id="IPR007568">
    <property type="entry name" value="RTA1"/>
</dbReference>
<dbReference type="OrthoDB" id="3358017at2759"/>
<dbReference type="PANTHER" id="PTHR31465:SF33">
    <property type="entry name" value="DOMAIN PROTEIN, PUTATIVE (AFU_ORTHOLOGUE AFUA_5G01310)-RELATED"/>
    <property type="match status" value="1"/>
</dbReference>
<dbReference type="Pfam" id="PF04479">
    <property type="entry name" value="RTA1"/>
    <property type="match status" value="1"/>
</dbReference>
<feature type="transmembrane region" description="Helical" evidence="5">
    <location>
        <begin position="40"/>
        <end position="59"/>
    </location>
</feature>
<feature type="transmembrane region" description="Helical" evidence="5">
    <location>
        <begin position="114"/>
        <end position="137"/>
    </location>
</feature>
<dbReference type="GO" id="GO:0016020">
    <property type="term" value="C:membrane"/>
    <property type="evidence" value="ECO:0007669"/>
    <property type="project" value="UniProtKB-SubCell"/>
</dbReference>
<reference evidence="6" key="1">
    <citation type="submission" date="2023-01" db="EMBL/GenBank/DDBJ databases">
        <authorList>
            <person name="Van Ghelder C."/>
            <person name="Rancurel C."/>
        </authorList>
    </citation>
    <scope>NUCLEOTIDE SEQUENCE</scope>
    <source>
        <strain evidence="6">CNCM I-4278</strain>
    </source>
</reference>
<feature type="transmembrane region" description="Helical" evidence="5">
    <location>
        <begin position="15"/>
        <end position="33"/>
    </location>
</feature>
<keyword evidence="4 5" id="KW-0472">Membrane</keyword>
<feature type="transmembrane region" description="Helical" evidence="5">
    <location>
        <begin position="230"/>
        <end position="250"/>
    </location>
</feature>
<evidence type="ECO:0000256" key="5">
    <source>
        <dbReference type="SAM" id="Phobius"/>
    </source>
</evidence>
<keyword evidence="3 5" id="KW-1133">Transmembrane helix</keyword>
<feature type="transmembrane region" description="Helical" evidence="5">
    <location>
        <begin position="194"/>
        <end position="215"/>
    </location>
</feature>
<feature type="transmembrane region" description="Helical" evidence="5">
    <location>
        <begin position="149"/>
        <end position="173"/>
    </location>
</feature>
<sequence>MAENHGIYPYQPSQIGAVIFLIAFGLSAATHLFQMIRGRAWFYSSFTVGAIMMSLGYAARVVSAKSPLSLGPYIMQSLFIILPPSLYAATIYMIYGRLVLFVNASHASIIKPEYVTKIFVCGDVLAFFLQAGGGGMMAQVDMGKLGQTIMLIGLAVQLLFFGFFVIISVIFYLRLRRSGGTVSVVQYGKYAWPALLKLMLCAAVVIILRCVFRIIEFAQGHSGYLASHEIYMYVFDTLPMFGVQIMFHFIRANDVFGSRAAGKLSDRESMIHLYERH</sequence>
<dbReference type="PANTHER" id="PTHR31465">
    <property type="entry name" value="PROTEIN RTA1-RELATED"/>
    <property type="match status" value="1"/>
</dbReference>
<evidence type="ECO:0000256" key="3">
    <source>
        <dbReference type="ARBA" id="ARBA00022989"/>
    </source>
</evidence>
<feature type="transmembrane region" description="Helical" evidence="5">
    <location>
        <begin position="79"/>
        <end position="102"/>
    </location>
</feature>
<evidence type="ECO:0000256" key="2">
    <source>
        <dbReference type="ARBA" id="ARBA00022692"/>
    </source>
</evidence>
<keyword evidence="7" id="KW-1185">Reference proteome</keyword>
<evidence type="ECO:0000313" key="6">
    <source>
        <dbReference type="EMBL" id="CAI6337821.1"/>
    </source>
</evidence>
<dbReference type="EMBL" id="CAOQHR010000007">
    <property type="protein sequence ID" value="CAI6337821.1"/>
    <property type="molecule type" value="Genomic_DNA"/>
</dbReference>
<accession>A0A9W4XU81</accession>
<protein>
    <recommendedName>
        <fullName evidence="8">RTA1 like protein</fullName>
    </recommendedName>
</protein>